<evidence type="ECO:0000256" key="4">
    <source>
        <dbReference type="ARBA" id="ARBA00022989"/>
    </source>
</evidence>
<evidence type="ECO:0000259" key="7">
    <source>
        <dbReference type="Pfam" id="PF00892"/>
    </source>
</evidence>
<evidence type="ECO:0000256" key="3">
    <source>
        <dbReference type="ARBA" id="ARBA00022692"/>
    </source>
</evidence>
<feature type="domain" description="EamA" evidence="7">
    <location>
        <begin position="149"/>
        <end position="282"/>
    </location>
</feature>
<protein>
    <recommendedName>
        <fullName evidence="7">EamA domain-containing protein</fullName>
    </recommendedName>
</protein>
<feature type="transmembrane region" description="Helical" evidence="6">
    <location>
        <begin position="123"/>
        <end position="145"/>
    </location>
</feature>
<dbReference type="InterPro" id="IPR037185">
    <property type="entry name" value="EmrE-like"/>
</dbReference>
<dbReference type="GO" id="GO:0005886">
    <property type="term" value="C:plasma membrane"/>
    <property type="evidence" value="ECO:0007669"/>
    <property type="project" value="UniProtKB-SubCell"/>
</dbReference>
<feature type="transmembrane region" description="Helical" evidence="6">
    <location>
        <begin position="243"/>
        <end position="261"/>
    </location>
</feature>
<dbReference type="OrthoDB" id="9804865at2"/>
<dbReference type="Pfam" id="PF00892">
    <property type="entry name" value="EamA"/>
    <property type="match status" value="2"/>
</dbReference>
<proteinExistence type="predicted"/>
<evidence type="ECO:0000256" key="6">
    <source>
        <dbReference type="SAM" id="Phobius"/>
    </source>
</evidence>
<feature type="transmembrane region" description="Helical" evidence="6">
    <location>
        <begin position="214"/>
        <end position="231"/>
    </location>
</feature>
<dbReference type="PANTHER" id="PTHR42920:SF5">
    <property type="entry name" value="EAMA DOMAIN-CONTAINING PROTEIN"/>
    <property type="match status" value="1"/>
</dbReference>
<feature type="transmembrane region" description="Helical" evidence="6">
    <location>
        <begin position="178"/>
        <end position="199"/>
    </location>
</feature>
<reference evidence="9" key="1">
    <citation type="submission" date="2018-07" db="EMBL/GenBank/DDBJ databases">
        <authorList>
            <person name="Peiro R."/>
            <person name="Begona"/>
            <person name="Cbmso G."/>
            <person name="Lopez M."/>
            <person name="Gonzalez S."/>
        </authorList>
    </citation>
    <scope>NUCLEOTIDE SEQUENCE [LARGE SCALE GENOMIC DNA]</scope>
</reference>
<keyword evidence="5 6" id="KW-0472">Membrane</keyword>
<feature type="transmembrane region" description="Helical" evidence="6">
    <location>
        <begin position="97"/>
        <end position="116"/>
    </location>
</feature>
<feature type="transmembrane region" description="Helical" evidence="6">
    <location>
        <begin position="151"/>
        <end position="171"/>
    </location>
</feature>
<name>A0A376A9C7_9HYPH</name>
<evidence type="ECO:0000313" key="9">
    <source>
        <dbReference type="Proteomes" id="UP000254764"/>
    </source>
</evidence>
<dbReference type="RefSeq" id="WP_115671658.1">
    <property type="nucleotide sequence ID" value="NZ_UEYP01000011.1"/>
</dbReference>
<dbReference type="AlphaFoldDB" id="A0A376A9C7"/>
<feature type="transmembrane region" description="Helical" evidence="6">
    <location>
        <begin position="267"/>
        <end position="285"/>
    </location>
</feature>
<evidence type="ECO:0000256" key="2">
    <source>
        <dbReference type="ARBA" id="ARBA00022475"/>
    </source>
</evidence>
<dbReference type="EMBL" id="UEYP01000011">
    <property type="protein sequence ID" value="SSC64481.1"/>
    <property type="molecule type" value="Genomic_DNA"/>
</dbReference>
<gene>
    <name evidence="8" type="ORF">RHIZ70_189</name>
</gene>
<feature type="transmembrane region" description="Helical" evidence="6">
    <location>
        <begin position="37"/>
        <end position="56"/>
    </location>
</feature>
<keyword evidence="3 6" id="KW-0812">Transmembrane</keyword>
<accession>A0A376A9C7</accession>
<sequence length="297" mass="31073">MSRVQANLLLLLAAAIWGGGFVAQSEAMEWLGPNWFNALRFALATLAVLPFALTENKRATRPLSRRELGWFLLVGLSLLAAQTLQQIGIQSTSVTNASFLTGLYVVLVPVIAVAFLRRRPHWIIWPTALLTVIGILLLNGGSLSSLGDGDVLVILCAVFLAAQITLTPIAVGISQRPLALATVQFAVCAAGAGLAAAALEPISMGAVASALPEILYGGLLSSGVAFVLQIIGQRYTTAPQAAIFLSSEALFGALFGAVLLAETLPAIGYLGCGLIFSAMLLVELVPELTRRRATAAP</sequence>
<keyword evidence="2" id="KW-1003">Cell membrane</keyword>
<feature type="transmembrane region" description="Helical" evidence="6">
    <location>
        <begin position="68"/>
        <end position="85"/>
    </location>
</feature>
<dbReference type="PANTHER" id="PTHR42920">
    <property type="entry name" value="OS03G0707200 PROTEIN-RELATED"/>
    <property type="match status" value="1"/>
</dbReference>
<evidence type="ECO:0000313" key="8">
    <source>
        <dbReference type="EMBL" id="SSC64481.1"/>
    </source>
</evidence>
<keyword evidence="9" id="KW-1185">Reference proteome</keyword>
<feature type="domain" description="EamA" evidence="7">
    <location>
        <begin position="7"/>
        <end position="139"/>
    </location>
</feature>
<evidence type="ECO:0000256" key="1">
    <source>
        <dbReference type="ARBA" id="ARBA00004651"/>
    </source>
</evidence>
<organism evidence="8 9">
    <name type="scientific">Ciceribacter selenitireducens ATCC BAA-1503</name>
    <dbReference type="NCBI Taxonomy" id="1336235"/>
    <lineage>
        <taxon>Bacteria</taxon>
        <taxon>Pseudomonadati</taxon>
        <taxon>Pseudomonadota</taxon>
        <taxon>Alphaproteobacteria</taxon>
        <taxon>Hyphomicrobiales</taxon>
        <taxon>Rhizobiaceae</taxon>
        <taxon>Ciceribacter</taxon>
    </lineage>
</organism>
<keyword evidence="4 6" id="KW-1133">Transmembrane helix</keyword>
<dbReference type="InterPro" id="IPR000620">
    <property type="entry name" value="EamA_dom"/>
</dbReference>
<comment type="subcellular location">
    <subcellularLocation>
        <location evidence="1">Cell membrane</location>
        <topology evidence="1">Multi-pass membrane protein</topology>
    </subcellularLocation>
</comment>
<dbReference type="InterPro" id="IPR051258">
    <property type="entry name" value="Diverse_Substrate_Transporter"/>
</dbReference>
<dbReference type="Proteomes" id="UP000254764">
    <property type="component" value="Unassembled WGS sequence"/>
</dbReference>
<evidence type="ECO:0000256" key="5">
    <source>
        <dbReference type="ARBA" id="ARBA00023136"/>
    </source>
</evidence>
<dbReference type="SUPFAM" id="SSF103481">
    <property type="entry name" value="Multidrug resistance efflux transporter EmrE"/>
    <property type="match status" value="2"/>
</dbReference>